<keyword evidence="5" id="KW-1185">Reference proteome</keyword>
<dbReference type="AlphaFoldDB" id="A0A1M4XT52"/>
<dbReference type="PANTHER" id="PTHR21294">
    <property type="entry name" value="ELECTRON TRANSFER FLAVOPROTEIN BETA-SUBUNIT"/>
    <property type="match status" value="1"/>
</dbReference>
<dbReference type="PIRSF" id="PIRSF000090">
    <property type="entry name" value="Beta-ETF"/>
    <property type="match status" value="1"/>
</dbReference>
<evidence type="ECO:0000313" key="5">
    <source>
        <dbReference type="Proteomes" id="UP000184041"/>
    </source>
</evidence>
<accession>A0A1M4XT52</accession>
<dbReference type="Proteomes" id="UP000184041">
    <property type="component" value="Unassembled WGS sequence"/>
</dbReference>
<dbReference type="STRING" id="1194090.SAMN05443144_104211"/>
<feature type="domain" description="Electron transfer flavoprotein alpha/beta-subunit N-terminal" evidence="3">
    <location>
        <begin position="21"/>
        <end position="214"/>
    </location>
</feature>
<dbReference type="Gene3D" id="3.40.50.620">
    <property type="entry name" value="HUPs"/>
    <property type="match status" value="1"/>
</dbReference>
<keyword evidence="1" id="KW-0813">Transport</keyword>
<dbReference type="GO" id="GO:0009055">
    <property type="term" value="F:electron transfer activity"/>
    <property type="evidence" value="ECO:0007669"/>
    <property type="project" value="InterPro"/>
</dbReference>
<feature type="compositionally biased region" description="Basic and acidic residues" evidence="2">
    <location>
        <begin position="226"/>
        <end position="243"/>
    </location>
</feature>
<dbReference type="Pfam" id="PF01012">
    <property type="entry name" value="ETF"/>
    <property type="match status" value="1"/>
</dbReference>
<evidence type="ECO:0000313" key="4">
    <source>
        <dbReference type="EMBL" id="SHE96661.1"/>
    </source>
</evidence>
<sequence>MKFYICIKQVPDINAPVQIKNGDLIRDTDRTVLNAYDASAVEEALVLTEKNEGEEDGEVEVVLVGPDNASETIRKALAMGADKATHIRTDGNTDYDSSVYAKILASFFKDKEYDVISCGKQSQDTDAGLTGSMLAEYLDLPYATNAVGLQMEGNQLIVTRQGDAGREVIALPGPCLVTCSNDMNEPRIPSLKGIMQSKRKPVETIGLETLEMEEADLQTQTTVTGYREKPEREAGQKFEGDPEELAHKVAKLLDEEANVI</sequence>
<gene>
    <name evidence="4" type="ORF">SAMN05443144_104211</name>
</gene>
<dbReference type="InterPro" id="IPR012255">
    <property type="entry name" value="ETF_b"/>
</dbReference>
<dbReference type="OrthoDB" id="9804960at2"/>
<dbReference type="InterPro" id="IPR014730">
    <property type="entry name" value="ETF_a/b_N"/>
</dbReference>
<reference evidence="4 5" key="1">
    <citation type="submission" date="2016-11" db="EMBL/GenBank/DDBJ databases">
        <authorList>
            <person name="Jaros S."/>
            <person name="Januszkiewicz K."/>
            <person name="Wedrychowicz H."/>
        </authorList>
    </citation>
    <scope>NUCLEOTIDE SEQUENCE [LARGE SCALE GENOMIC DNA]</scope>
    <source>
        <strain evidence="4 5">DSM 21986</strain>
    </source>
</reference>
<proteinExistence type="predicted"/>
<evidence type="ECO:0000259" key="3">
    <source>
        <dbReference type="SMART" id="SM00893"/>
    </source>
</evidence>
<dbReference type="InterPro" id="IPR033948">
    <property type="entry name" value="ETF_beta_N"/>
</dbReference>
<feature type="region of interest" description="Disordered" evidence="2">
    <location>
        <begin position="220"/>
        <end position="243"/>
    </location>
</feature>
<keyword evidence="1" id="KW-0249">Electron transport</keyword>
<evidence type="ECO:0000256" key="2">
    <source>
        <dbReference type="SAM" id="MobiDB-lite"/>
    </source>
</evidence>
<organism evidence="4 5">
    <name type="scientific">Fodinibius roseus</name>
    <dbReference type="NCBI Taxonomy" id="1194090"/>
    <lineage>
        <taxon>Bacteria</taxon>
        <taxon>Pseudomonadati</taxon>
        <taxon>Balneolota</taxon>
        <taxon>Balneolia</taxon>
        <taxon>Balneolales</taxon>
        <taxon>Balneolaceae</taxon>
        <taxon>Fodinibius</taxon>
    </lineage>
</organism>
<evidence type="ECO:0000256" key="1">
    <source>
        <dbReference type="ARBA" id="ARBA00022982"/>
    </source>
</evidence>
<dbReference type="SMART" id="SM00893">
    <property type="entry name" value="ETF"/>
    <property type="match status" value="1"/>
</dbReference>
<dbReference type="SUPFAM" id="SSF52402">
    <property type="entry name" value="Adenine nucleotide alpha hydrolases-like"/>
    <property type="match status" value="1"/>
</dbReference>
<dbReference type="EMBL" id="FQUS01000004">
    <property type="protein sequence ID" value="SHE96661.1"/>
    <property type="molecule type" value="Genomic_DNA"/>
</dbReference>
<protein>
    <submittedName>
        <fullName evidence="4">Electron transfer flavoprotein beta subunit</fullName>
    </submittedName>
</protein>
<name>A0A1M4XT52_9BACT</name>
<dbReference type="RefSeq" id="WP_073060386.1">
    <property type="nucleotide sequence ID" value="NZ_FQUS01000004.1"/>
</dbReference>
<dbReference type="InterPro" id="IPR014729">
    <property type="entry name" value="Rossmann-like_a/b/a_fold"/>
</dbReference>
<dbReference type="CDD" id="cd01714">
    <property type="entry name" value="ETF_beta"/>
    <property type="match status" value="1"/>
</dbReference>